<dbReference type="Pfam" id="PF00512">
    <property type="entry name" value="HisKA"/>
    <property type="match status" value="1"/>
</dbReference>
<feature type="transmembrane region" description="Helical" evidence="7">
    <location>
        <begin position="299"/>
        <end position="320"/>
    </location>
</feature>
<comment type="caution">
    <text evidence="10">The sequence shown here is derived from an EMBL/GenBank/DDBJ whole genome shotgun (WGS) entry which is preliminary data.</text>
</comment>
<protein>
    <recommendedName>
        <fullName evidence="2">histidine kinase</fullName>
        <ecNumber evidence="2">2.7.13.3</ecNumber>
    </recommendedName>
</protein>
<accession>A0ABW7GL56</accession>
<dbReference type="SUPFAM" id="SSF55874">
    <property type="entry name" value="ATPase domain of HSP90 chaperone/DNA topoisomerase II/histidine kinase"/>
    <property type="match status" value="1"/>
</dbReference>
<dbReference type="SMART" id="SM00448">
    <property type="entry name" value="REC"/>
    <property type="match status" value="1"/>
</dbReference>
<evidence type="ECO:0000256" key="6">
    <source>
        <dbReference type="PROSITE-ProRule" id="PRU00169"/>
    </source>
</evidence>
<dbReference type="SUPFAM" id="SSF52172">
    <property type="entry name" value="CheY-like"/>
    <property type="match status" value="1"/>
</dbReference>
<dbReference type="EMBL" id="JBIGHX010000004">
    <property type="protein sequence ID" value="MFG6462687.1"/>
    <property type="molecule type" value="Genomic_DNA"/>
</dbReference>
<dbReference type="InterPro" id="IPR003661">
    <property type="entry name" value="HisK_dim/P_dom"/>
</dbReference>
<keyword evidence="5" id="KW-0418">Kinase</keyword>
<dbReference type="Pfam" id="PF02518">
    <property type="entry name" value="HATPase_c"/>
    <property type="match status" value="1"/>
</dbReference>
<keyword evidence="11" id="KW-1185">Reference proteome</keyword>
<proteinExistence type="predicted"/>
<dbReference type="PANTHER" id="PTHR43047">
    <property type="entry name" value="TWO-COMPONENT HISTIDINE PROTEIN KINASE"/>
    <property type="match status" value="1"/>
</dbReference>
<feature type="domain" description="Histidine kinase" evidence="8">
    <location>
        <begin position="417"/>
        <end position="631"/>
    </location>
</feature>
<feature type="transmembrane region" description="Helical" evidence="7">
    <location>
        <begin position="240"/>
        <end position="260"/>
    </location>
</feature>
<evidence type="ECO:0000256" key="5">
    <source>
        <dbReference type="ARBA" id="ARBA00022777"/>
    </source>
</evidence>
<evidence type="ECO:0000256" key="1">
    <source>
        <dbReference type="ARBA" id="ARBA00000085"/>
    </source>
</evidence>
<evidence type="ECO:0000256" key="4">
    <source>
        <dbReference type="ARBA" id="ARBA00022679"/>
    </source>
</evidence>
<dbReference type="InterPro" id="IPR036097">
    <property type="entry name" value="HisK_dim/P_sf"/>
</dbReference>
<keyword evidence="4" id="KW-0808">Transferase</keyword>
<comment type="catalytic activity">
    <reaction evidence="1">
        <text>ATP + protein L-histidine = ADP + protein N-phospho-L-histidine.</text>
        <dbReference type="EC" id="2.7.13.3"/>
    </reaction>
</comment>
<dbReference type="PROSITE" id="PS50110">
    <property type="entry name" value="RESPONSE_REGULATORY"/>
    <property type="match status" value="1"/>
</dbReference>
<dbReference type="CDD" id="cd00082">
    <property type="entry name" value="HisKA"/>
    <property type="match status" value="1"/>
</dbReference>
<evidence type="ECO:0000313" key="11">
    <source>
        <dbReference type="Proteomes" id="UP001606302"/>
    </source>
</evidence>
<feature type="transmembrane region" description="Helical" evidence="7">
    <location>
        <begin position="327"/>
        <end position="347"/>
    </location>
</feature>
<dbReference type="InterPro" id="IPR011006">
    <property type="entry name" value="CheY-like_superfamily"/>
</dbReference>
<dbReference type="CDD" id="cd00156">
    <property type="entry name" value="REC"/>
    <property type="match status" value="1"/>
</dbReference>
<dbReference type="InterPro" id="IPR005467">
    <property type="entry name" value="His_kinase_dom"/>
</dbReference>
<dbReference type="RefSeq" id="WP_394511552.1">
    <property type="nucleotide sequence ID" value="NZ_JBIGHX010000004.1"/>
</dbReference>
<dbReference type="SUPFAM" id="SSF47384">
    <property type="entry name" value="Homodimeric domain of signal transducing histidine kinase"/>
    <property type="match status" value="1"/>
</dbReference>
<dbReference type="Gene3D" id="1.10.287.130">
    <property type="match status" value="1"/>
</dbReference>
<sequence length="775" mass="82268">MPHASPPTGHRCWWAAVRVAGLVLLAWLCCGAAPAAWAQAGAQRIEQLQWQGADGHWQAQALPDDWGRRGVPRPGLGRYRLSVSVPDAGEPWALWSARFPLHHRVWLNGTLVSNTLDMPDALQPRTTPLLVALPGGALRAGDNEVLIEELGGLRAGLGVLWLGPVAQVEPHALRYRRALVDVPRALNGLAGGAALFALLLWARRRSEITMGWFGLLALVLALRNIAFVEPGVPSPGGAGLVMYLLIVAINAMYGFFGLSLGAPRWQAWRRWLVAVAVGSAAAGLLAPADAAALDRLRQWVYPLLSINAAVATALLVRAAWRRQRRSFWLLAGLGLAFVAGGVHDMLLQSGRLPQHWEFLLPWLSPLLALIYGGMLGARLVSALAESERAGQLLEQRVRERTAELEAANLAKTRFLAAASHDLRQPMVTIGVLIGVLREQLASPAQQRLIGRVDEAVAAMEGLLAGLLDLSRLDSGGLRVAREPVALAPLLEAVAAHEREAAARKGLRLRLRVPADAVVLGDAVLIEQVLRNLVTNALRYTERGGALVGVRRRGANWRIAVWDTGRGIPLDQQARVFEDFVQLDNPQRDRALGLGLGLAIVRRAAGLLGTAVTLRSTPGRGACFGLELPACAAGPGGQGAGPAVPTDAPDLRGRRVALVEDDAGAREALRLRLQAWGAEVLALASPAELAAQIDAGLPALDLLVTDMRLPGGSGLDVVARVRAVQPGVPALVVTGNTAPADLAVLAASGLPVVHKPFRAEQLAQAIQGAWGGQVSA</sequence>
<evidence type="ECO:0000256" key="7">
    <source>
        <dbReference type="SAM" id="Phobius"/>
    </source>
</evidence>
<dbReference type="InterPro" id="IPR004358">
    <property type="entry name" value="Sig_transdc_His_kin-like_C"/>
</dbReference>
<reference evidence="10 11" key="1">
    <citation type="submission" date="2024-08" db="EMBL/GenBank/DDBJ databases">
        <authorList>
            <person name="Lu H."/>
        </authorList>
    </citation>
    <scope>NUCLEOTIDE SEQUENCE [LARGE SCALE GENOMIC DNA]</scope>
    <source>
        <strain evidence="10 11">DXS20W</strain>
    </source>
</reference>
<evidence type="ECO:0000259" key="8">
    <source>
        <dbReference type="PROSITE" id="PS50109"/>
    </source>
</evidence>
<dbReference type="SMART" id="SM00388">
    <property type="entry name" value="HisKA"/>
    <property type="match status" value="1"/>
</dbReference>
<dbReference type="InterPro" id="IPR008979">
    <property type="entry name" value="Galactose-bd-like_sf"/>
</dbReference>
<keyword evidence="7" id="KW-0472">Membrane</keyword>
<dbReference type="SMART" id="SM00387">
    <property type="entry name" value="HATPase_c"/>
    <property type="match status" value="1"/>
</dbReference>
<keyword evidence="3 6" id="KW-0597">Phosphoprotein</keyword>
<feature type="domain" description="Response regulatory" evidence="9">
    <location>
        <begin position="654"/>
        <end position="769"/>
    </location>
</feature>
<feature type="modified residue" description="4-aspartylphosphate" evidence="6">
    <location>
        <position position="705"/>
    </location>
</feature>
<keyword evidence="10" id="KW-0547">Nucleotide-binding</keyword>
<dbReference type="PROSITE" id="PS50109">
    <property type="entry name" value="HIS_KIN"/>
    <property type="match status" value="1"/>
</dbReference>
<dbReference type="Proteomes" id="UP001606302">
    <property type="component" value="Unassembled WGS sequence"/>
</dbReference>
<evidence type="ECO:0000256" key="3">
    <source>
        <dbReference type="ARBA" id="ARBA00022553"/>
    </source>
</evidence>
<name>A0ABW7GL56_9BURK</name>
<evidence type="ECO:0000256" key="2">
    <source>
        <dbReference type="ARBA" id="ARBA00012438"/>
    </source>
</evidence>
<dbReference type="Gene3D" id="3.40.50.2300">
    <property type="match status" value="1"/>
</dbReference>
<dbReference type="PANTHER" id="PTHR43047:SF9">
    <property type="entry name" value="HISTIDINE KINASE"/>
    <property type="match status" value="1"/>
</dbReference>
<dbReference type="EC" id="2.7.13.3" evidence="2"/>
<organism evidence="10 11">
    <name type="scientific">Pelomonas lactea</name>
    <dbReference type="NCBI Taxonomy" id="3299030"/>
    <lineage>
        <taxon>Bacteria</taxon>
        <taxon>Pseudomonadati</taxon>
        <taxon>Pseudomonadota</taxon>
        <taxon>Betaproteobacteria</taxon>
        <taxon>Burkholderiales</taxon>
        <taxon>Sphaerotilaceae</taxon>
        <taxon>Roseateles</taxon>
    </lineage>
</organism>
<keyword evidence="7" id="KW-0812">Transmembrane</keyword>
<feature type="transmembrane region" description="Helical" evidence="7">
    <location>
        <begin position="272"/>
        <end position="293"/>
    </location>
</feature>
<dbReference type="PRINTS" id="PR00344">
    <property type="entry name" value="BCTRLSENSOR"/>
</dbReference>
<dbReference type="GO" id="GO:0005524">
    <property type="term" value="F:ATP binding"/>
    <property type="evidence" value="ECO:0007669"/>
    <property type="project" value="UniProtKB-KW"/>
</dbReference>
<gene>
    <name evidence="10" type="ORF">ACG04Q_13995</name>
</gene>
<dbReference type="InterPro" id="IPR036890">
    <property type="entry name" value="HATPase_C_sf"/>
</dbReference>
<evidence type="ECO:0000259" key="9">
    <source>
        <dbReference type="PROSITE" id="PS50110"/>
    </source>
</evidence>
<dbReference type="Gene3D" id="3.30.565.10">
    <property type="entry name" value="Histidine kinase-like ATPase, C-terminal domain"/>
    <property type="match status" value="1"/>
</dbReference>
<dbReference type="Pfam" id="PF00072">
    <property type="entry name" value="Response_reg"/>
    <property type="match status" value="1"/>
</dbReference>
<evidence type="ECO:0000313" key="10">
    <source>
        <dbReference type="EMBL" id="MFG6462687.1"/>
    </source>
</evidence>
<dbReference type="InterPro" id="IPR001789">
    <property type="entry name" value="Sig_transdc_resp-reg_receiver"/>
</dbReference>
<feature type="transmembrane region" description="Helical" evidence="7">
    <location>
        <begin position="209"/>
        <end position="228"/>
    </location>
</feature>
<keyword evidence="7" id="KW-1133">Transmembrane helix</keyword>
<dbReference type="SUPFAM" id="SSF49785">
    <property type="entry name" value="Galactose-binding domain-like"/>
    <property type="match status" value="1"/>
</dbReference>
<keyword evidence="10" id="KW-0067">ATP-binding</keyword>
<dbReference type="InterPro" id="IPR003594">
    <property type="entry name" value="HATPase_dom"/>
</dbReference>